<organism evidence="3 5">
    <name type="scientific">Bursaphelenchus xylophilus</name>
    <name type="common">Pinewood nematode worm</name>
    <name type="synonym">Aphelenchoides xylophilus</name>
    <dbReference type="NCBI Taxonomy" id="6326"/>
    <lineage>
        <taxon>Eukaryota</taxon>
        <taxon>Metazoa</taxon>
        <taxon>Ecdysozoa</taxon>
        <taxon>Nematoda</taxon>
        <taxon>Chromadorea</taxon>
        <taxon>Rhabditida</taxon>
        <taxon>Tylenchina</taxon>
        <taxon>Tylenchomorpha</taxon>
        <taxon>Aphelenchoidea</taxon>
        <taxon>Aphelenchoididae</taxon>
        <taxon>Bursaphelenchus</taxon>
    </lineage>
</organism>
<dbReference type="PANTHER" id="PTHR16056">
    <property type="entry name" value="REGULATOR OF MICROTUBULE DYNAMICS PROTEIN"/>
    <property type="match status" value="1"/>
</dbReference>
<dbReference type="WBParaSite" id="BXY_0726700.1">
    <property type="protein sequence ID" value="BXY_0726700.1"/>
    <property type="gene ID" value="BXY_0726700"/>
</dbReference>
<proteinExistence type="predicted"/>
<reference evidence="5" key="1">
    <citation type="submission" date="2016-11" db="UniProtKB">
        <authorList>
            <consortium name="WormBaseParasite"/>
        </authorList>
    </citation>
    <scope>IDENTIFICATION</scope>
</reference>
<dbReference type="Gene3D" id="1.25.40.10">
    <property type="entry name" value="Tetratricopeptide repeat domain"/>
    <property type="match status" value="1"/>
</dbReference>
<keyword evidence="4" id="KW-1185">Reference proteome</keyword>
<gene>
    <name evidence="1" type="ORF">BXYJ_LOCUS11130</name>
</gene>
<dbReference type="Proteomes" id="UP000095284">
    <property type="component" value="Unplaced"/>
</dbReference>
<dbReference type="SMR" id="A0A1I7S2N7"/>
<dbReference type="PANTHER" id="PTHR16056:SF36">
    <property type="entry name" value="TETRATRICOPEPTIDE REPEAT PROTEIN"/>
    <property type="match status" value="1"/>
</dbReference>
<dbReference type="GO" id="GO:0005739">
    <property type="term" value="C:mitochondrion"/>
    <property type="evidence" value="ECO:0007669"/>
    <property type="project" value="TreeGrafter"/>
</dbReference>
<evidence type="ECO:0000313" key="3">
    <source>
        <dbReference type="Proteomes" id="UP000095284"/>
    </source>
</evidence>
<evidence type="ECO:0000313" key="4">
    <source>
        <dbReference type="Proteomes" id="UP000659654"/>
    </source>
</evidence>
<dbReference type="EMBL" id="CAJFDI010000005">
    <property type="protein sequence ID" value="CAD5230736.1"/>
    <property type="molecule type" value="Genomic_DNA"/>
</dbReference>
<dbReference type="EMBL" id="CAJFCV020000005">
    <property type="protein sequence ID" value="CAG9121787.1"/>
    <property type="molecule type" value="Genomic_DNA"/>
</dbReference>
<dbReference type="Proteomes" id="UP000582659">
    <property type="component" value="Unassembled WGS sequence"/>
</dbReference>
<dbReference type="Pfam" id="PF21033">
    <property type="entry name" value="RMD1-3"/>
    <property type="match status" value="1"/>
</dbReference>
<accession>A0A1I7S2N7</accession>
<dbReference type="GO" id="GO:0005876">
    <property type="term" value="C:spindle microtubule"/>
    <property type="evidence" value="ECO:0007669"/>
    <property type="project" value="TreeGrafter"/>
</dbReference>
<name>A0A1I7S2N7_BURXY</name>
<dbReference type="GO" id="GO:0097431">
    <property type="term" value="C:mitotic spindle pole"/>
    <property type="evidence" value="ECO:0007669"/>
    <property type="project" value="TreeGrafter"/>
</dbReference>
<dbReference type="InterPro" id="IPR049039">
    <property type="entry name" value="RMD1-3_a_helical_rpt"/>
</dbReference>
<evidence type="ECO:0000313" key="5">
    <source>
        <dbReference type="WBParaSite" id="BXY_0726700.1"/>
    </source>
</evidence>
<dbReference type="Proteomes" id="UP000659654">
    <property type="component" value="Unassembled WGS sequence"/>
</dbReference>
<dbReference type="eggNOG" id="ENOG502SRCH">
    <property type="taxonomic scope" value="Eukaryota"/>
</dbReference>
<dbReference type="SUPFAM" id="SSF48452">
    <property type="entry name" value="TPR-like"/>
    <property type="match status" value="1"/>
</dbReference>
<sequence>MMDDFVEVDKFLDEYDGESAYKSLQKQPAPDKAEYQYRLAHACYIRANQEDVDEKRIELLREAREHALKAVEIDPENGEVWKWAATVTGVLAEHLSLKEKVSLGKEFKTYLDKAIEKLPDEITLLHMRGRFIFQIANLSMIERAFVAMFYESLPEASYEMALEDLLKMEEISPGDLDNQLYIGKVYHAMGNTEKAKEWLNLLCDAVPVDAMDQEHISEAVDIMEKIVPGFKETREAKVVSEEQE</sequence>
<dbReference type="AlphaFoldDB" id="A0A1I7S2N7"/>
<evidence type="ECO:0000313" key="1">
    <source>
        <dbReference type="EMBL" id="CAD5230736.1"/>
    </source>
</evidence>
<dbReference type="InterPro" id="IPR011990">
    <property type="entry name" value="TPR-like_helical_dom_sf"/>
</dbReference>
<dbReference type="GO" id="GO:0008017">
    <property type="term" value="F:microtubule binding"/>
    <property type="evidence" value="ECO:0007669"/>
    <property type="project" value="TreeGrafter"/>
</dbReference>
<protein>
    <submittedName>
        <fullName evidence="1">(pine wood nematode) hypothetical protein</fullName>
    </submittedName>
</protein>
<dbReference type="OrthoDB" id="512473at2759"/>
<evidence type="ECO:0000313" key="2">
    <source>
        <dbReference type="EMBL" id="CAG9121787.1"/>
    </source>
</evidence>
<reference evidence="2" key="2">
    <citation type="submission" date="2020-08" db="EMBL/GenBank/DDBJ databases">
        <authorList>
            <person name="Kikuchi T."/>
        </authorList>
    </citation>
    <scope>NUCLEOTIDE SEQUENCE</scope>
    <source>
        <strain evidence="1">Ka4C1</strain>
    </source>
</reference>